<dbReference type="AlphaFoldDB" id="A0A2G8RQL5"/>
<dbReference type="GO" id="GO:0005737">
    <property type="term" value="C:cytoplasm"/>
    <property type="evidence" value="ECO:0007669"/>
    <property type="project" value="TreeGrafter"/>
</dbReference>
<dbReference type="Proteomes" id="UP000230002">
    <property type="component" value="Unassembled WGS sequence"/>
</dbReference>
<dbReference type="Pfam" id="PF07985">
    <property type="entry name" value="SRR1"/>
    <property type="match status" value="1"/>
</dbReference>
<organism evidence="4 5">
    <name type="scientific">Ganoderma sinense ZZ0214-1</name>
    <dbReference type="NCBI Taxonomy" id="1077348"/>
    <lineage>
        <taxon>Eukaryota</taxon>
        <taxon>Fungi</taxon>
        <taxon>Dikarya</taxon>
        <taxon>Basidiomycota</taxon>
        <taxon>Agaricomycotina</taxon>
        <taxon>Agaricomycetes</taxon>
        <taxon>Polyporales</taxon>
        <taxon>Polyporaceae</taxon>
        <taxon>Ganoderma</taxon>
    </lineage>
</organism>
<comment type="similarity">
    <text evidence="1">Belongs to the SRR1 family.</text>
</comment>
<dbReference type="GO" id="GO:0005634">
    <property type="term" value="C:nucleus"/>
    <property type="evidence" value="ECO:0007669"/>
    <property type="project" value="TreeGrafter"/>
</dbReference>
<dbReference type="EMBL" id="AYKW01000067">
    <property type="protein sequence ID" value="PIL23810.1"/>
    <property type="molecule type" value="Genomic_DNA"/>
</dbReference>
<feature type="domain" description="SRR1-like" evidence="3">
    <location>
        <begin position="63"/>
        <end position="192"/>
    </location>
</feature>
<sequence>MSRGESEPQFGYEDHFTPARTRKKRKNRPPAESPSPTLLLERASEELARIDWLRDAQQALRETLQEAFAFNAGAAPDVLCLGLGSPSSSRDARAQLAFLLAVCDDLRIARTNVSIFDPVFTEQDHQLLTQLGLTELPENRMAHHRLESPTIAFMPHCDLHLYDNLFRENWSREQLPRVLLIANRLSEYAEKYVRSLPRVPPRGSRVPILFLLFLRQASTRTVPAAWHVPSLPFPMSASVDVRHCLR</sequence>
<reference evidence="4 5" key="1">
    <citation type="journal article" date="2015" name="Sci. Rep.">
        <title>Chromosome-level genome map provides insights into diverse defense mechanisms in the medicinal fungus Ganoderma sinense.</title>
        <authorList>
            <person name="Zhu Y."/>
            <person name="Xu J."/>
            <person name="Sun C."/>
            <person name="Zhou S."/>
            <person name="Xu H."/>
            <person name="Nelson D.R."/>
            <person name="Qian J."/>
            <person name="Song J."/>
            <person name="Luo H."/>
            <person name="Xiang L."/>
            <person name="Li Y."/>
            <person name="Xu Z."/>
            <person name="Ji A."/>
            <person name="Wang L."/>
            <person name="Lu S."/>
            <person name="Hayward A."/>
            <person name="Sun W."/>
            <person name="Li X."/>
            <person name="Schwartz D.C."/>
            <person name="Wang Y."/>
            <person name="Chen S."/>
        </authorList>
    </citation>
    <scope>NUCLEOTIDE SEQUENCE [LARGE SCALE GENOMIC DNA]</scope>
    <source>
        <strain evidence="4 5">ZZ0214-1</strain>
    </source>
</reference>
<dbReference type="PANTHER" id="PTHR28626">
    <property type="entry name" value="SRR1-LIKE PROTEIN"/>
    <property type="match status" value="1"/>
</dbReference>
<name>A0A2G8RQL5_9APHY</name>
<feature type="region of interest" description="Disordered" evidence="2">
    <location>
        <begin position="1"/>
        <end position="38"/>
    </location>
</feature>
<comment type="caution">
    <text evidence="4">The sequence shown here is derived from an EMBL/GenBank/DDBJ whole genome shotgun (WGS) entry which is preliminary data.</text>
</comment>
<protein>
    <recommendedName>
        <fullName evidence="3">SRR1-like domain-containing protein</fullName>
    </recommendedName>
</protein>
<accession>A0A2G8RQL5</accession>
<dbReference type="InterPro" id="IPR040044">
    <property type="entry name" value="SRR1L"/>
</dbReference>
<keyword evidence="5" id="KW-1185">Reference proteome</keyword>
<proteinExistence type="inferred from homology"/>
<evidence type="ECO:0000313" key="5">
    <source>
        <dbReference type="Proteomes" id="UP000230002"/>
    </source>
</evidence>
<evidence type="ECO:0000313" key="4">
    <source>
        <dbReference type="EMBL" id="PIL23810.1"/>
    </source>
</evidence>
<evidence type="ECO:0000256" key="2">
    <source>
        <dbReference type="SAM" id="MobiDB-lite"/>
    </source>
</evidence>
<evidence type="ECO:0000259" key="3">
    <source>
        <dbReference type="Pfam" id="PF07985"/>
    </source>
</evidence>
<feature type="compositionally biased region" description="Basic and acidic residues" evidence="2">
    <location>
        <begin position="1"/>
        <end position="17"/>
    </location>
</feature>
<dbReference type="OrthoDB" id="551431at2759"/>
<gene>
    <name evidence="4" type="ORF">GSI_13561</name>
</gene>
<evidence type="ECO:0000256" key="1">
    <source>
        <dbReference type="ARBA" id="ARBA00009856"/>
    </source>
</evidence>
<dbReference type="PANTHER" id="PTHR28626:SF3">
    <property type="entry name" value="SRR1-LIKE PROTEIN"/>
    <property type="match status" value="1"/>
</dbReference>
<dbReference type="InterPro" id="IPR012942">
    <property type="entry name" value="SRR1-like"/>
</dbReference>